<accession>A0A8K0CQ06</accession>
<dbReference type="EMBL" id="VTPC01071204">
    <property type="protein sequence ID" value="KAF2889061.1"/>
    <property type="molecule type" value="Genomic_DNA"/>
</dbReference>
<keyword evidence="1" id="KW-0479">Metal-binding</keyword>
<comment type="caution">
    <text evidence="6">The sequence shown here is derived from an EMBL/GenBank/DDBJ whole genome shotgun (WGS) entry which is preliminary data.</text>
</comment>
<dbReference type="Proteomes" id="UP000801492">
    <property type="component" value="Unassembled WGS sequence"/>
</dbReference>
<sequence>MKPNTSVIWNYFNEVCANTAKCKLCEKIYSRKEGKTTSLKGHSKSVHPTEYEEFNKLETEKKNA</sequence>
<dbReference type="PROSITE" id="PS50808">
    <property type="entry name" value="ZF_BED"/>
    <property type="match status" value="1"/>
</dbReference>
<evidence type="ECO:0000256" key="3">
    <source>
        <dbReference type="ARBA" id="ARBA00022833"/>
    </source>
</evidence>
<dbReference type="GO" id="GO:0003677">
    <property type="term" value="F:DNA binding"/>
    <property type="evidence" value="ECO:0007669"/>
    <property type="project" value="InterPro"/>
</dbReference>
<keyword evidence="7" id="KW-1185">Reference proteome</keyword>
<feature type="domain" description="BED-type" evidence="5">
    <location>
        <begin position="3"/>
        <end position="54"/>
    </location>
</feature>
<proteinExistence type="predicted"/>
<dbReference type="Pfam" id="PF02892">
    <property type="entry name" value="zf-BED"/>
    <property type="match status" value="1"/>
</dbReference>
<dbReference type="InterPro" id="IPR003656">
    <property type="entry name" value="Znf_BED"/>
</dbReference>
<evidence type="ECO:0000256" key="1">
    <source>
        <dbReference type="ARBA" id="ARBA00022723"/>
    </source>
</evidence>
<dbReference type="AlphaFoldDB" id="A0A8K0CQ06"/>
<evidence type="ECO:0000259" key="5">
    <source>
        <dbReference type="PROSITE" id="PS50808"/>
    </source>
</evidence>
<evidence type="ECO:0000256" key="4">
    <source>
        <dbReference type="PROSITE-ProRule" id="PRU00027"/>
    </source>
</evidence>
<dbReference type="InterPro" id="IPR036236">
    <property type="entry name" value="Znf_C2H2_sf"/>
</dbReference>
<dbReference type="SMART" id="SM00614">
    <property type="entry name" value="ZnF_BED"/>
    <property type="match status" value="1"/>
</dbReference>
<gene>
    <name evidence="6" type="ORF">ILUMI_17112</name>
</gene>
<name>A0A8K0CQ06_IGNLU</name>
<organism evidence="6 7">
    <name type="scientific">Ignelater luminosus</name>
    <name type="common">Cucubano</name>
    <name type="synonym">Pyrophorus luminosus</name>
    <dbReference type="NCBI Taxonomy" id="2038154"/>
    <lineage>
        <taxon>Eukaryota</taxon>
        <taxon>Metazoa</taxon>
        <taxon>Ecdysozoa</taxon>
        <taxon>Arthropoda</taxon>
        <taxon>Hexapoda</taxon>
        <taxon>Insecta</taxon>
        <taxon>Pterygota</taxon>
        <taxon>Neoptera</taxon>
        <taxon>Endopterygota</taxon>
        <taxon>Coleoptera</taxon>
        <taxon>Polyphaga</taxon>
        <taxon>Elateriformia</taxon>
        <taxon>Elateroidea</taxon>
        <taxon>Elateridae</taxon>
        <taxon>Agrypninae</taxon>
        <taxon>Pyrophorini</taxon>
        <taxon>Ignelater</taxon>
    </lineage>
</organism>
<feature type="non-terminal residue" evidence="6">
    <location>
        <position position="64"/>
    </location>
</feature>
<evidence type="ECO:0000313" key="7">
    <source>
        <dbReference type="Proteomes" id="UP000801492"/>
    </source>
</evidence>
<keyword evidence="2 4" id="KW-0863">Zinc-finger</keyword>
<evidence type="ECO:0000313" key="6">
    <source>
        <dbReference type="EMBL" id="KAF2889061.1"/>
    </source>
</evidence>
<reference evidence="6" key="1">
    <citation type="submission" date="2019-08" db="EMBL/GenBank/DDBJ databases">
        <title>The genome of the North American firefly Photinus pyralis.</title>
        <authorList>
            <consortium name="Photinus pyralis genome working group"/>
            <person name="Fallon T.R."/>
            <person name="Sander Lower S.E."/>
            <person name="Weng J.-K."/>
        </authorList>
    </citation>
    <scope>NUCLEOTIDE SEQUENCE</scope>
    <source>
        <strain evidence="6">TRF0915ILg1</strain>
        <tissue evidence="6">Whole body</tissue>
    </source>
</reference>
<dbReference type="OrthoDB" id="6780705at2759"/>
<evidence type="ECO:0000256" key="2">
    <source>
        <dbReference type="ARBA" id="ARBA00022771"/>
    </source>
</evidence>
<dbReference type="SUPFAM" id="SSF57667">
    <property type="entry name" value="beta-beta-alpha zinc fingers"/>
    <property type="match status" value="1"/>
</dbReference>
<dbReference type="GO" id="GO:0008270">
    <property type="term" value="F:zinc ion binding"/>
    <property type="evidence" value="ECO:0007669"/>
    <property type="project" value="UniProtKB-KW"/>
</dbReference>
<protein>
    <recommendedName>
        <fullName evidence="5">BED-type domain-containing protein</fullName>
    </recommendedName>
</protein>
<keyword evidence="3" id="KW-0862">Zinc</keyword>